<name>A0A2N3RLC8_9XANT</name>
<dbReference type="InterPro" id="IPR006860">
    <property type="entry name" value="FecR"/>
</dbReference>
<keyword evidence="7" id="KW-1185">Reference proteome</keyword>
<keyword evidence="1" id="KW-1133">Transmembrane helix</keyword>
<evidence type="ECO:0000256" key="1">
    <source>
        <dbReference type="SAM" id="Phobius"/>
    </source>
</evidence>
<dbReference type="InterPro" id="IPR012373">
    <property type="entry name" value="Ferrdict_sens_TM"/>
</dbReference>
<dbReference type="EMBL" id="PHKV01000002">
    <property type="protein sequence ID" value="PKV13307.1"/>
    <property type="molecule type" value="Genomic_DNA"/>
</dbReference>
<evidence type="ECO:0000313" key="5">
    <source>
        <dbReference type="EMBL" id="PKV17584.1"/>
    </source>
</evidence>
<evidence type="ECO:0000259" key="2">
    <source>
        <dbReference type="Pfam" id="PF04773"/>
    </source>
</evidence>
<dbReference type="Pfam" id="PF04773">
    <property type="entry name" value="FecR"/>
    <property type="match status" value="1"/>
</dbReference>
<reference evidence="6 7" key="1">
    <citation type="submission" date="2017-11" db="EMBL/GenBank/DDBJ databases">
        <title>Xanthomonas prunicola sp. nov., a novel pathogen that affects nectarine (Prunus persica var. nectarine) trees.</title>
        <authorList>
            <person name="Lopez M."/>
            <person name="Lopez-Soriano P."/>
            <person name="Garita-Cambronero J."/>
            <person name="Beltran C."/>
            <person name="Taghouti G."/>
            <person name="Portier P."/>
            <person name="Cubero J."/>
            <person name="Fischer-Le Saux M."/>
            <person name="Marco-Noales E."/>
        </authorList>
    </citation>
    <scope>NUCLEOTIDE SEQUENCE [LARGE SCALE GENOMIC DNA]</scope>
    <source>
        <strain evidence="4 6">CFBP8353</strain>
        <strain evidence="5 7">CFBP8354</strain>
    </source>
</reference>
<keyword evidence="1" id="KW-0472">Membrane</keyword>
<dbReference type="Proteomes" id="UP000233748">
    <property type="component" value="Unassembled WGS sequence"/>
</dbReference>
<accession>A0A2N3RLC8</accession>
<feature type="domain" description="FecR N-terminal" evidence="3">
    <location>
        <begin position="14"/>
        <end position="56"/>
    </location>
</feature>
<dbReference type="InterPro" id="IPR032623">
    <property type="entry name" value="FecR_N"/>
</dbReference>
<dbReference type="AlphaFoldDB" id="A0A2N3RLC8"/>
<dbReference type="EMBL" id="PHKW01000002">
    <property type="protein sequence ID" value="PKV17584.1"/>
    <property type="molecule type" value="Genomic_DNA"/>
</dbReference>
<organism evidence="4 6">
    <name type="scientific">Xanthomonas prunicola</name>
    <dbReference type="NCBI Taxonomy" id="2053930"/>
    <lineage>
        <taxon>Bacteria</taxon>
        <taxon>Pseudomonadati</taxon>
        <taxon>Pseudomonadota</taxon>
        <taxon>Gammaproteobacteria</taxon>
        <taxon>Lysobacterales</taxon>
        <taxon>Lysobacteraceae</taxon>
        <taxon>Xanthomonas</taxon>
    </lineage>
</organism>
<gene>
    <name evidence="4" type="ORF">XpruCFBP8353_08765</name>
    <name evidence="5" type="ORF">XpruCFBP8354_08765</name>
</gene>
<dbReference type="Proteomes" id="UP000233720">
    <property type="component" value="Unassembled WGS sequence"/>
</dbReference>
<dbReference type="GO" id="GO:0016989">
    <property type="term" value="F:sigma factor antagonist activity"/>
    <property type="evidence" value="ECO:0007669"/>
    <property type="project" value="TreeGrafter"/>
</dbReference>
<feature type="transmembrane region" description="Helical" evidence="1">
    <location>
        <begin position="116"/>
        <end position="133"/>
    </location>
</feature>
<dbReference type="PANTHER" id="PTHR30273:SF2">
    <property type="entry name" value="PROTEIN FECR"/>
    <property type="match status" value="1"/>
</dbReference>
<sequence length="361" mass="39189">MAEPRPSSPRAATQAATDWYLLLHEGQPSASHQAAFLDWLRASPTHVTEYLAVVRLFADLPLAAQQQTIEVDDLCRRALHDEGVVVPLRRTAAFDPLPRGGAARAARKRAFPARRWALAASVAIAVLSAGWLLTPPAVPGGVVYRATAAGRIVDLPDGSRVQLDRGSAIAVRYTPERRRIDLLQGAALFDVGRDPHRPLQVRTGRVLLRDIGTVFGVQHDGAAARVTVLSGHVQVHAQPARWLARWRDTGAVLADLRAGQQAQLDAGGQVLALEPHADLATATAWMPDRVSLHDQPLAEVARRFNAFASVPVEIDDPRLAQRRVSGVFHLRDNAAFLAYVSAIPGVRVERGQARVTVRTAR</sequence>
<proteinExistence type="predicted"/>
<evidence type="ECO:0000313" key="6">
    <source>
        <dbReference type="Proteomes" id="UP000233720"/>
    </source>
</evidence>
<dbReference type="Gene3D" id="2.60.120.1440">
    <property type="match status" value="1"/>
</dbReference>
<dbReference type="Pfam" id="PF16220">
    <property type="entry name" value="DUF4880"/>
    <property type="match status" value="1"/>
</dbReference>
<dbReference type="RefSeq" id="WP_101362872.1">
    <property type="nucleotide sequence ID" value="NZ_PHKV01000002.1"/>
</dbReference>
<feature type="domain" description="FecR protein" evidence="2">
    <location>
        <begin position="152"/>
        <end position="234"/>
    </location>
</feature>
<evidence type="ECO:0000313" key="4">
    <source>
        <dbReference type="EMBL" id="PKV13307.1"/>
    </source>
</evidence>
<dbReference type="PIRSF" id="PIRSF018266">
    <property type="entry name" value="FecR"/>
    <property type="match status" value="1"/>
</dbReference>
<protein>
    <submittedName>
        <fullName evidence="4">Iron dicitrate transport regulator FecR</fullName>
    </submittedName>
</protein>
<evidence type="ECO:0000259" key="3">
    <source>
        <dbReference type="Pfam" id="PF16220"/>
    </source>
</evidence>
<evidence type="ECO:0000313" key="7">
    <source>
        <dbReference type="Proteomes" id="UP000233748"/>
    </source>
</evidence>
<dbReference type="PANTHER" id="PTHR30273">
    <property type="entry name" value="PERIPLASMIC SIGNAL SENSOR AND SIGMA FACTOR ACTIVATOR FECR-RELATED"/>
    <property type="match status" value="1"/>
</dbReference>
<comment type="caution">
    <text evidence="4">The sequence shown here is derived from an EMBL/GenBank/DDBJ whole genome shotgun (WGS) entry which is preliminary data.</text>
</comment>
<dbReference type="OrthoDB" id="9771237at2"/>
<keyword evidence="1" id="KW-0812">Transmembrane</keyword>